<feature type="short sequence motif" description="DEAH box" evidence="11">
    <location>
        <begin position="480"/>
        <end position="483"/>
    </location>
</feature>
<accession>D1CG63</accession>
<evidence type="ECO:0000256" key="2">
    <source>
        <dbReference type="ARBA" id="ARBA00022485"/>
    </source>
</evidence>
<keyword evidence="2" id="KW-0004">4Fe-4S</keyword>
<keyword evidence="9" id="KW-0234">DNA repair</keyword>
<feature type="domain" description="Helicase ATP-binding" evidence="13">
    <location>
        <begin position="261"/>
        <end position="527"/>
    </location>
</feature>
<dbReference type="EC" id="3.1.-.-" evidence="11"/>
<dbReference type="GO" id="GO:0005524">
    <property type="term" value="F:ATP binding"/>
    <property type="evidence" value="ECO:0007669"/>
    <property type="project" value="UniProtKB-UniRule"/>
</dbReference>
<dbReference type="GO" id="GO:0043139">
    <property type="term" value="F:5'-3' DNA helicase activity"/>
    <property type="evidence" value="ECO:0007669"/>
    <property type="project" value="UniProtKB-EC"/>
</dbReference>
<keyword evidence="4 11" id="KW-0547">Nucleotide-binding</keyword>
<evidence type="ECO:0000259" key="13">
    <source>
        <dbReference type="PROSITE" id="PS51193"/>
    </source>
</evidence>
<feature type="domain" description="Helicase ATP-binding" evidence="12">
    <location>
        <begin position="283"/>
        <end position="543"/>
    </location>
</feature>
<keyword evidence="2" id="KW-0411">Iron-sulfur</keyword>
<dbReference type="FunFam" id="3.30.420.10:FF:000045">
    <property type="entry name" value="3'-5' exonuclease DinG"/>
    <property type="match status" value="1"/>
</dbReference>
<evidence type="ECO:0000313" key="15">
    <source>
        <dbReference type="Proteomes" id="UP000000323"/>
    </source>
</evidence>
<comment type="similarity">
    <text evidence="11">Belongs to the helicase family. DinG subfamily. Type 2 sub-subfamily.</text>
</comment>
<reference evidence="15" key="1">
    <citation type="journal article" date="2010" name="Stand. Genomic Sci.">
        <title>Complete genome sequence of 'Thermobaculum terrenum' type strain (YNP1).</title>
        <authorList>
            <person name="Kiss H."/>
            <person name="Cleland D."/>
            <person name="Lapidus A."/>
            <person name="Lucas S."/>
            <person name="Glavina Del Rio T."/>
            <person name="Nolan M."/>
            <person name="Tice H."/>
            <person name="Han C."/>
            <person name="Goodwin L."/>
            <person name="Pitluck S."/>
            <person name="Liolios K."/>
            <person name="Ivanova N."/>
            <person name="Mavromatis K."/>
            <person name="Ovchinnikova G."/>
            <person name="Pati A."/>
            <person name="Chen A."/>
            <person name="Palaniappan K."/>
            <person name="Land M."/>
            <person name="Hauser L."/>
            <person name="Chang Y."/>
            <person name="Jeffries C."/>
            <person name="Lu M."/>
            <person name="Brettin T."/>
            <person name="Detter J."/>
            <person name="Goker M."/>
            <person name="Tindall B."/>
            <person name="Beck B."/>
            <person name="McDermott T."/>
            <person name="Woyke T."/>
            <person name="Bristow J."/>
            <person name="Eisen J."/>
            <person name="Markowitz V."/>
            <person name="Hugenholtz P."/>
            <person name="Kyrpides N."/>
            <person name="Klenk H."/>
            <person name="Cheng J."/>
        </authorList>
    </citation>
    <scope>NUCLEOTIDE SEQUENCE [LARGE SCALE GENOMIC DNA]</scope>
    <source>
        <strain evidence="15">ATCC BAA-798 / YNP1</strain>
    </source>
</reference>
<name>D1CG63_THET1</name>
<comment type="catalytic activity">
    <reaction evidence="10">
        <text>ATP + H2O = ADP + phosphate + H(+)</text>
        <dbReference type="Rhea" id="RHEA:13065"/>
        <dbReference type="ChEBI" id="CHEBI:15377"/>
        <dbReference type="ChEBI" id="CHEBI:15378"/>
        <dbReference type="ChEBI" id="CHEBI:30616"/>
        <dbReference type="ChEBI" id="CHEBI:43474"/>
        <dbReference type="ChEBI" id="CHEBI:456216"/>
        <dbReference type="EC" id="5.6.2.3"/>
    </reaction>
</comment>
<evidence type="ECO:0000256" key="10">
    <source>
        <dbReference type="ARBA" id="ARBA00048954"/>
    </source>
</evidence>
<gene>
    <name evidence="11" type="primary">dinG</name>
    <name evidence="14" type="ordered locus">Tter_1003</name>
</gene>
<evidence type="ECO:0000256" key="9">
    <source>
        <dbReference type="ARBA" id="ARBA00023204"/>
    </source>
</evidence>
<dbReference type="SMART" id="SM00487">
    <property type="entry name" value="DEXDc"/>
    <property type="match status" value="1"/>
</dbReference>
<evidence type="ECO:0000256" key="3">
    <source>
        <dbReference type="ARBA" id="ARBA00022722"/>
    </source>
</evidence>
<dbReference type="InterPro" id="IPR014013">
    <property type="entry name" value="Helic_SF1/SF2_ATP-bd_DinG/Rad3"/>
</dbReference>
<dbReference type="InterPro" id="IPR013520">
    <property type="entry name" value="Ribonucl_H"/>
</dbReference>
<sequence length="960" mass="107416">MAAERIFVALDLEMTGHDPEQDEIIQIGAVKFTQTRVLGRWGTLVRPKVKLPFRIARLTGINPNDLNKAPVFDAVKDKLRSFVGDHPIVGHSIGNDLSFLAKQGLALDNPSLDTWELAMLLMPSLNAYSLQGVASALGVSVDNHHDALADAEITRQVFLGLLARLRRLNPKLVTQVIRLTDNVDWPMKMVFQTLYEEVWQSQAARPSGNIGSLLASKGITEEDITSNLLSEPPRPSPLQPKEVTEYLDESYIESIFSPGGELSKTFPGYEVRDQQIDMALEVVRSINNSKHLVVEAGTGTGKSLAYLIPSAIFALKNNQRVVISTDTINLQDQLYNKDIPAVRKLLGGKGKDLRVSLVKGRNNYLCLNRWERFLRSGINTPEEAKFAVKVLLWLQTTITGDVSELPLTSDEKQFWQRVSATEETCTTRVCRNRKGRQCFLFRARVEAESSHLVVINHALLLSDLASNNSVLPNYDYLIIDEAHRLEDQATNHLGFEVDSRALHELLNRVMDNSNPVRPEGISARLPVHMQGSRASNASVEQVTNIAMRLAQRTERTRARVDEFFASLGRLLPASMGMQNGYDEHLRLTAEVRGGEQWEGVLLAWENLKLTLRELVDEVHHCGELLEGLEGLHIAEYEELLAEVQAIEVFLQDYIHEMNSIITAPTENDVTWISYSHRYGTITLHKAPLDVGGILQEELYSKKKAVILTSATLTTDRNFDYVTGRLGLYEFQQLMLGSPFNYQETALLLVPTDIPEPGTAGYQDAVESLVAELVLAAEGRTMVLFTSHSAVQATQKAIYRELARHDILVLSQGEGSRHRLLQQFKSNPRTVLIGTRSFWEGVDVVGDALSLLIIAKLPFEVPNEPVFVARSETFADAFNDYAIPQAILRLKQGFGRLIRSKTDRGVVVILDKRVLTKRYGVKFLTSLPNCKMQKGPARLLAPEVKRWLGQNSEERLSVSRS</sequence>
<dbReference type="InterPro" id="IPR011545">
    <property type="entry name" value="DEAD/DEAH_box_helicase_dom"/>
</dbReference>
<keyword evidence="2" id="KW-0479">Metal-binding</keyword>
<dbReference type="SUPFAM" id="SSF52540">
    <property type="entry name" value="P-loop containing nucleoside triphosphate hydrolases"/>
    <property type="match status" value="2"/>
</dbReference>
<dbReference type="GO" id="GO:0051539">
    <property type="term" value="F:4 iron, 4 sulfur cluster binding"/>
    <property type="evidence" value="ECO:0007669"/>
    <property type="project" value="UniProtKB-KW"/>
</dbReference>
<evidence type="ECO:0000259" key="12">
    <source>
        <dbReference type="PROSITE" id="PS51192"/>
    </source>
</evidence>
<dbReference type="PANTHER" id="PTHR11472:SF34">
    <property type="entry name" value="REGULATOR OF TELOMERE ELONGATION HELICASE 1"/>
    <property type="match status" value="1"/>
</dbReference>
<dbReference type="eggNOG" id="COG0847">
    <property type="taxonomic scope" value="Bacteria"/>
</dbReference>
<evidence type="ECO:0000256" key="8">
    <source>
        <dbReference type="ARBA" id="ARBA00022840"/>
    </source>
</evidence>
<dbReference type="InterPro" id="IPR027417">
    <property type="entry name" value="P-loop_NTPase"/>
</dbReference>
<dbReference type="GO" id="GO:0008408">
    <property type="term" value="F:3'-5' exonuclease activity"/>
    <property type="evidence" value="ECO:0007669"/>
    <property type="project" value="UniProtKB-UniRule"/>
</dbReference>
<dbReference type="SMART" id="SM00479">
    <property type="entry name" value="EXOIII"/>
    <property type="match status" value="1"/>
</dbReference>
<dbReference type="Pfam" id="PF13307">
    <property type="entry name" value="Helicase_C_2"/>
    <property type="match status" value="1"/>
</dbReference>
<comment type="cofactor">
    <cofactor evidence="1">
        <name>[4Fe-4S] cluster</name>
        <dbReference type="ChEBI" id="CHEBI:49883"/>
    </cofactor>
</comment>
<dbReference type="CDD" id="cd06127">
    <property type="entry name" value="DEDDh"/>
    <property type="match status" value="1"/>
</dbReference>
<dbReference type="RefSeq" id="WP_012874954.1">
    <property type="nucleotide sequence ID" value="NC_013525.1"/>
</dbReference>
<keyword evidence="3 11" id="KW-0540">Nuclease</keyword>
<evidence type="ECO:0000256" key="1">
    <source>
        <dbReference type="ARBA" id="ARBA00001966"/>
    </source>
</evidence>
<proteinExistence type="inferred from homology"/>
<dbReference type="GO" id="GO:0003676">
    <property type="term" value="F:nucleic acid binding"/>
    <property type="evidence" value="ECO:0007669"/>
    <property type="project" value="InterPro"/>
</dbReference>
<comment type="function">
    <text evidence="11">3'-5' exonuclease.</text>
</comment>
<keyword evidence="5" id="KW-0227">DNA damage</keyword>
<dbReference type="PROSITE" id="PS51193">
    <property type="entry name" value="HELICASE_ATP_BIND_2"/>
    <property type="match status" value="1"/>
</dbReference>
<dbReference type="OrthoDB" id="9803913at2"/>
<evidence type="ECO:0000256" key="4">
    <source>
        <dbReference type="ARBA" id="ARBA00022741"/>
    </source>
</evidence>
<keyword evidence="6 11" id="KW-0378">Hydrolase</keyword>
<dbReference type="eggNOG" id="COG1199">
    <property type="taxonomic scope" value="Bacteria"/>
</dbReference>
<dbReference type="SMART" id="SM00488">
    <property type="entry name" value="DEXDc2"/>
    <property type="match status" value="1"/>
</dbReference>
<keyword evidence="15" id="KW-1185">Reference proteome</keyword>
<dbReference type="PROSITE" id="PS51192">
    <property type="entry name" value="HELICASE_ATP_BIND_1"/>
    <property type="match status" value="1"/>
</dbReference>
<protein>
    <recommendedName>
        <fullName evidence="11">3'-5' exonuclease DinG</fullName>
        <ecNumber evidence="11">3.1.-.-</ecNumber>
    </recommendedName>
</protein>
<dbReference type="InterPro" id="IPR036397">
    <property type="entry name" value="RNaseH_sf"/>
</dbReference>
<dbReference type="InterPro" id="IPR006554">
    <property type="entry name" value="Helicase-like_DEXD_c2"/>
</dbReference>
<dbReference type="InterPro" id="IPR045028">
    <property type="entry name" value="DinG/Rad3-like"/>
</dbReference>
<dbReference type="InterPro" id="IPR006310">
    <property type="entry name" value="DinG"/>
</dbReference>
<evidence type="ECO:0000256" key="11">
    <source>
        <dbReference type="HAMAP-Rule" id="MF_02206"/>
    </source>
</evidence>
<dbReference type="InterPro" id="IPR014001">
    <property type="entry name" value="Helicase_ATP-bd"/>
</dbReference>
<dbReference type="SUPFAM" id="SSF53098">
    <property type="entry name" value="Ribonuclease H-like"/>
    <property type="match status" value="1"/>
</dbReference>
<dbReference type="SMART" id="SM00491">
    <property type="entry name" value="HELICc2"/>
    <property type="match status" value="1"/>
</dbReference>
<dbReference type="GO" id="GO:0006281">
    <property type="term" value="P:DNA repair"/>
    <property type="evidence" value="ECO:0007669"/>
    <property type="project" value="UniProtKB-KW"/>
</dbReference>
<dbReference type="PANTHER" id="PTHR11472">
    <property type="entry name" value="DNA REPAIR DEAD HELICASE RAD3/XP-D SUBFAMILY MEMBER"/>
    <property type="match status" value="1"/>
</dbReference>
<dbReference type="Pfam" id="PF00929">
    <property type="entry name" value="RNase_T"/>
    <property type="match status" value="1"/>
</dbReference>
<dbReference type="GO" id="GO:0016887">
    <property type="term" value="F:ATP hydrolysis activity"/>
    <property type="evidence" value="ECO:0007669"/>
    <property type="project" value="RHEA"/>
</dbReference>
<dbReference type="HOGENOM" id="CLU_012117_1_0_0"/>
<evidence type="ECO:0000313" key="14">
    <source>
        <dbReference type="EMBL" id="ACZ41919.1"/>
    </source>
</evidence>
<dbReference type="EMBL" id="CP001825">
    <property type="protein sequence ID" value="ACZ41919.1"/>
    <property type="molecule type" value="Genomic_DNA"/>
</dbReference>
<dbReference type="InterPro" id="IPR006555">
    <property type="entry name" value="ATP-dep_Helicase_C"/>
</dbReference>
<evidence type="ECO:0000256" key="6">
    <source>
        <dbReference type="ARBA" id="ARBA00022801"/>
    </source>
</evidence>
<feature type="binding site" evidence="11">
    <location>
        <begin position="296"/>
        <end position="303"/>
    </location>
    <ligand>
        <name>ATP</name>
        <dbReference type="ChEBI" id="CHEBI:30616"/>
    </ligand>
</feature>
<evidence type="ECO:0000256" key="5">
    <source>
        <dbReference type="ARBA" id="ARBA00022763"/>
    </source>
</evidence>
<dbReference type="InterPro" id="IPR012337">
    <property type="entry name" value="RNaseH-like_sf"/>
</dbReference>
<dbReference type="STRING" id="525904.Tter_1003"/>
<dbReference type="NCBIfam" id="TIGR01407">
    <property type="entry name" value="dinG_rel"/>
    <property type="match status" value="1"/>
</dbReference>
<dbReference type="KEGG" id="ttr:Tter_1003"/>
<dbReference type="Proteomes" id="UP000000323">
    <property type="component" value="Chromosome 1"/>
</dbReference>
<dbReference type="AlphaFoldDB" id="D1CG63"/>
<keyword evidence="7 11" id="KW-0269">Exonuclease</keyword>
<keyword evidence="2" id="KW-0408">Iron</keyword>
<keyword evidence="8 11" id="KW-0067">ATP-binding</keyword>
<dbReference type="HAMAP" id="MF_02206">
    <property type="entry name" value="DinG_exonucl"/>
    <property type="match status" value="1"/>
</dbReference>
<evidence type="ECO:0000256" key="7">
    <source>
        <dbReference type="ARBA" id="ARBA00022839"/>
    </source>
</evidence>
<dbReference type="Pfam" id="PF00270">
    <property type="entry name" value="DEAD"/>
    <property type="match status" value="1"/>
</dbReference>
<organism evidence="14 15">
    <name type="scientific">Thermobaculum terrenum (strain ATCC BAA-798 / CCMEE 7001 / YNP1)</name>
    <dbReference type="NCBI Taxonomy" id="525904"/>
    <lineage>
        <taxon>Bacteria</taxon>
        <taxon>Bacillati</taxon>
        <taxon>Chloroflexota</taxon>
        <taxon>Chloroflexia</taxon>
        <taxon>Candidatus Thermobaculales</taxon>
        <taxon>Candidatus Thermobaculaceae</taxon>
        <taxon>Thermobaculum</taxon>
    </lineage>
</organism>
<dbReference type="Gene3D" id="3.30.420.10">
    <property type="entry name" value="Ribonuclease H-like superfamily/Ribonuclease H"/>
    <property type="match status" value="1"/>
</dbReference>
<dbReference type="Gene3D" id="3.40.50.300">
    <property type="entry name" value="P-loop containing nucleotide triphosphate hydrolases"/>
    <property type="match status" value="2"/>
</dbReference>